<dbReference type="SMART" id="SM00260">
    <property type="entry name" value="CheW"/>
    <property type="match status" value="1"/>
</dbReference>
<evidence type="ECO:0000313" key="3">
    <source>
        <dbReference type="Proteomes" id="UP000002588"/>
    </source>
</evidence>
<protein>
    <recommendedName>
        <fullName evidence="1">CheW-like domain-containing protein</fullName>
    </recommendedName>
</protein>
<gene>
    <name evidence="2" type="ordered locus">azo2282</name>
</gene>
<dbReference type="eggNOG" id="COG0835">
    <property type="taxonomic scope" value="Bacteria"/>
</dbReference>
<dbReference type="GO" id="GO:0007165">
    <property type="term" value="P:signal transduction"/>
    <property type="evidence" value="ECO:0007669"/>
    <property type="project" value="InterPro"/>
</dbReference>
<sequence length="877" mass="95500">MTTYKGIEIEPRLRPLIRHMAHVEEYREMLQRLQAVWDNLALLGQLSGIATDMNSTRQAFSDLTATLLDNLGMETRRKVVLEMKSRAQVAVDILVRNLFERTADIGFLAIDEELRRFARAALAGSADDAARNAIVARFRAYVEKYSVYHDIVLLAPDGRILARLDQGQQQTHSRDPLVDEALRTTAPYVEHFRVTDLQPGSSPALTYAYRIEDGDGGGPLGVLCLCFRFEDETAGIFAHLLRADDWYLVSLLDAQGRCIASSDPQQLPVCARADTVLDADCRIVRLGGREYLAVSTATRGYQGYMGPGWLGHVMVPIEHAFDRDGNDRLGGLPAATLEGVMRSPTLFSAALQRIPEHADRIQRELNRSVWNGAVRQSKGGSTLNGTFSKVLLGEIANTGVQTRDVFARSIGQLHETVVSSILGDCEFQAALAIDIMDRNLYERANDCRWWALNPVFREGLAQEAPAAHELARMSESLAQINALYTVYDKLVVFDRRARVVAVSAPAHGHLLGRTLGEDWARRTLGVEDPRHYVVSPFEPSPLYDGRPTYIYAAPIAAPGEGRVVGGIAIVFDAEPQFRAMLGDAVAHDEPGATAPFAVFADRKGTVIASSRADIAAGSAIGVDDALLALEPGAAHSSIVVRDGSYHAVGARMSSGYREYKGPDDPYRNPVAALVFVPLGAEARVDIAPAAFADRIRTAHRHHADDAVQALEVATFYIGDEWFGIACRDVVEAVGIESITGVPGMPGHVRGVMMFHGSPVPVFDLAHDLRAARPIDAASYRQIVIVRAPDDSVFGILTHALAETPEIPLNQLDPIANLFPGHGVMAESVVRPDPAQGRDGILVILSVPRIRERLLHAAEPARAAALTLAADGRRIAAR</sequence>
<dbReference type="STRING" id="62928.azo2282"/>
<dbReference type="Gene3D" id="2.30.30.40">
    <property type="entry name" value="SH3 Domains"/>
    <property type="match status" value="1"/>
</dbReference>
<dbReference type="AlphaFoldDB" id="A1K7U4"/>
<reference evidence="2 3" key="1">
    <citation type="journal article" date="2006" name="Nat. Biotechnol.">
        <title>Complete genome of the mutualistic, N2-fixing grass endophyte Azoarcus sp. strain BH72.</title>
        <authorList>
            <person name="Krause A."/>
            <person name="Ramakumar A."/>
            <person name="Bartels D."/>
            <person name="Battistoni F."/>
            <person name="Bekel T."/>
            <person name="Boch J."/>
            <person name="Boehm M."/>
            <person name="Friedrich F."/>
            <person name="Hurek T."/>
            <person name="Krause L."/>
            <person name="Linke B."/>
            <person name="McHardy A.C."/>
            <person name="Sarkar A."/>
            <person name="Schneiker S."/>
            <person name="Syed A.A."/>
            <person name="Thauer R."/>
            <person name="Vorhoelter F.-J."/>
            <person name="Weidner S."/>
            <person name="Puehler A."/>
            <person name="Reinhold-Hurek B."/>
            <person name="Kaiser O."/>
            <person name="Goesmann A."/>
        </authorList>
    </citation>
    <scope>NUCLEOTIDE SEQUENCE [LARGE SCALE GENOMIC DNA]</scope>
    <source>
        <strain evidence="2 3">BH72</strain>
    </source>
</reference>
<name>A1K7U4_AZOSB</name>
<dbReference type="PANTHER" id="PTHR22617:SF23">
    <property type="entry name" value="CHEMOTAXIS PROTEIN CHEW"/>
    <property type="match status" value="1"/>
</dbReference>
<dbReference type="Proteomes" id="UP000002588">
    <property type="component" value="Chromosome"/>
</dbReference>
<dbReference type="HOGENOM" id="CLU_015621_0_0_4"/>
<organism evidence="2 3">
    <name type="scientific">Azoarcus sp. (strain BH72)</name>
    <dbReference type="NCBI Taxonomy" id="418699"/>
    <lineage>
        <taxon>Bacteria</taxon>
        <taxon>Pseudomonadati</taxon>
        <taxon>Pseudomonadota</taxon>
        <taxon>Betaproteobacteria</taxon>
        <taxon>Rhodocyclales</taxon>
        <taxon>Zoogloeaceae</taxon>
        <taxon>Azoarcus</taxon>
    </lineage>
</organism>
<dbReference type="SUPFAM" id="SSF50341">
    <property type="entry name" value="CheW-like"/>
    <property type="match status" value="1"/>
</dbReference>
<keyword evidence="3" id="KW-1185">Reference proteome</keyword>
<dbReference type="Gene3D" id="2.40.50.180">
    <property type="entry name" value="CheA-289, Domain 4"/>
    <property type="match status" value="1"/>
</dbReference>
<dbReference type="PROSITE" id="PS50851">
    <property type="entry name" value="CHEW"/>
    <property type="match status" value="1"/>
</dbReference>
<dbReference type="EMBL" id="AM406670">
    <property type="protein sequence ID" value="CAL94899.1"/>
    <property type="molecule type" value="Genomic_DNA"/>
</dbReference>
<dbReference type="GO" id="GO:0006935">
    <property type="term" value="P:chemotaxis"/>
    <property type="evidence" value="ECO:0007669"/>
    <property type="project" value="InterPro"/>
</dbReference>
<dbReference type="InterPro" id="IPR039315">
    <property type="entry name" value="CheW"/>
</dbReference>
<dbReference type="InterPro" id="IPR002545">
    <property type="entry name" value="CheW-lke_dom"/>
</dbReference>
<dbReference type="PANTHER" id="PTHR22617">
    <property type="entry name" value="CHEMOTAXIS SENSOR HISTIDINE KINASE-RELATED"/>
    <property type="match status" value="1"/>
</dbReference>
<dbReference type="RefSeq" id="WP_011766013.1">
    <property type="nucleotide sequence ID" value="NC_008702.1"/>
</dbReference>
<proteinExistence type="predicted"/>
<evidence type="ECO:0000313" key="2">
    <source>
        <dbReference type="EMBL" id="CAL94899.1"/>
    </source>
</evidence>
<dbReference type="GO" id="GO:0005829">
    <property type="term" value="C:cytosol"/>
    <property type="evidence" value="ECO:0007669"/>
    <property type="project" value="TreeGrafter"/>
</dbReference>
<dbReference type="KEGG" id="azo:azo2282"/>
<evidence type="ECO:0000259" key="1">
    <source>
        <dbReference type="PROSITE" id="PS50851"/>
    </source>
</evidence>
<dbReference type="InterPro" id="IPR036061">
    <property type="entry name" value="CheW-like_dom_sf"/>
</dbReference>
<feature type="domain" description="CheW-like" evidence="1">
    <location>
        <begin position="709"/>
        <end position="855"/>
    </location>
</feature>
<accession>A1K7U4</accession>
<dbReference type="Pfam" id="PF01584">
    <property type="entry name" value="CheW"/>
    <property type="match status" value="1"/>
</dbReference>